<feature type="binding site" evidence="9">
    <location>
        <position position="272"/>
    </location>
    <ligand>
        <name>Mn(2+)</name>
        <dbReference type="ChEBI" id="CHEBI:29035"/>
        <label>2</label>
    </ligand>
</feature>
<evidence type="ECO:0000256" key="1">
    <source>
        <dbReference type="ARBA" id="ARBA00000135"/>
    </source>
</evidence>
<dbReference type="HAMAP" id="MF_00181">
    <property type="entry name" value="Cytosol_peptidase_M17"/>
    <property type="match status" value="1"/>
</dbReference>
<dbReference type="FunFam" id="3.40.630.10:FF:000004">
    <property type="entry name" value="Probable cytosol aminopeptidase"/>
    <property type="match status" value="1"/>
</dbReference>
<dbReference type="FunFam" id="3.40.220.10:FF:000001">
    <property type="entry name" value="Probable cytosol aminopeptidase"/>
    <property type="match status" value="1"/>
</dbReference>
<dbReference type="GO" id="GO:0006355">
    <property type="term" value="P:regulation of DNA-templated transcription"/>
    <property type="evidence" value="ECO:0007669"/>
    <property type="project" value="UniProtKB-ARBA"/>
</dbReference>
<evidence type="ECO:0000256" key="9">
    <source>
        <dbReference type="HAMAP-Rule" id="MF_00181"/>
    </source>
</evidence>
<dbReference type="GO" id="GO:0070006">
    <property type="term" value="F:metalloaminopeptidase activity"/>
    <property type="evidence" value="ECO:0007669"/>
    <property type="project" value="InterPro"/>
</dbReference>
<dbReference type="NCBIfam" id="NF002073">
    <property type="entry name" value="PRK00913.1-2"/>
    <property type="match status" value="1"/>
</dbReference>
<evidence type="ECO:0000259" key="10">
    <source>
        <dbReference type="PROSITE" id="PS00631"/>
    </source>
</evidence>
<dbReference type="Gene3D" id="3.40.630.10">
    <property type="entry name" value="Zn peptidases"/>
    <property type="match status" value="1"/>
</dbReference>
<evidence type="ECO:0000256" key="6">
    <source>
        <dbReference type="ARBA" id="ARBA00022723"/>
    </source>
</evidence>
<dbReference type="InterPro" id="IPR011356">
    <property type="entry name" value="Leucine_aapep/pepB"/>
</dbReference>
<dbReference type="InterPro" id="IPR043472">
    <property type="entry name" value="Macro_dom-like"/>
</dbReference>
<keyword evidence="9" id="KW-0963">Cytoplasm</keyword>
<gene>
    <name evidence="9" type="primary">pepA</name>
    <name evidence="11" type="ORF">Tel_04360</name>
</gene>
<feature type="binding site" evidence="9">
    <location>
        <position position="272"/>
    </location>
    <ligand>
        <name>Mn(2+)</name>
        <dbReference type="ChEBI" id="CHEBI:29035"/>
        <label>1</label>
    </ligand>
</feature>
<keyword evidence="8 9" id="KW-0464">Manganese</keyword>
<evidence type="ECO:0000256" key="2">
    <source>
        <dbReference type="ARBA" id="ARBA00000967"/>
    </source>
</evidence>
<dbReference type="Proteomes" id="UP000055136">
    <property type="component" value="Chromosome"/>
</dbReference>
<feature type="binding site" evidence="9">
    <location>
        <position position="349"/>
    </location>
    <ligand>
        <name>Mn(2+)</name>
        <dbReference type="ChEBI" id="CHEBI:29035"/>
        <label>1</label>
    </ligand>
</feature>
<dbReference type="EC" id="3.4.11.10" evidence="9"/>
<reference evidence="11" key="1">
    <citation type="submission" date="2015-10" db="EMBL/GenBank/DDBJ databases">
        <title>Description of Candidatus Tenderia electrophaga gen. nov, sp. nov., an Uncultivated Electroautotroph from a Biocathode Enrichment.</title>
        <authorList>
            <person name="Eddie B.J."/>
            <person name="Malanoski A.P."/>
            <person name="Wang Z."/>
            <person name="Hall R.J."/>
            <person name="Oh S.D."/>
            <person name="Heiner C."/>
            <person name="Lin B."/>
            <person name="Strycharz-Glaven S.M."/>
        </authorList>
    </citation>
    <scope>NUCLEOTIDE SEQUENCE [LARGE SCALE GENOMIC DNA]</scope>
    <source>
        <strain evidence="11">NRL1</strain>
    </source>
</reference>
<keyword evidence="6 9" id="KW-0479">Metal-binding</keyword>
<accession>A0A0S2TBB2</accession>
<feature type="domain" description="Cytosol aminopeptidase" evidence="10">
    <location>
        <begin position="347"/>
        <end position="354"/>
    </location>
</feature>
<feature type="binding site" evidence="9">
    <location>
        <position position="267"/>
    </location>
    <ligand>
        <name>Mn(2+)</name>
        <dbReference type="ChEBI" id="CHEBI:29035"/>
        <label>2</label>
    </ligand>
</feature>
<evidence type="ECO:0000256" key="7">
    <source>
        <dbReference type="ARBA" id="ARBA00022801"/>
    </source>
</evidence>
<dbReference type="Pfam" id="PF02789">
    <property type="entry name" value="Peptidase_M17_N"/>
    <property type="match status" value="1"/>
</dbReference>
<proteinExistence type="inferred from homology"/>
<evidence type="ECO:0000256" key="3">
    <source>
        <dbReference type="ARBA" id="ARBA00009528"/>
    </source>
</evidence>
<feature type="active site" evidence="9">
    <location>
        <position position="353"/>
    </location>
</feature>
<dbReference type="InterPro" id="IPR000819">
    <property type="entry name" value="Peptidase_M17_C"/>
</dbReference>
<dbReference type="KEGG" id="tee:Tel_04360"/>
<comment type="subcellular location">
    <subcellularLocation>
        <location evidence="9">Cytoplasm</location>
    </subcellularLocation>
</comment>
<dbReference type="NCBIfam" id="NF002077">
    <property type="entry name" value="PRK00913.2-4"/>
    <property type="match status" value="1"/>
</dbReference>
<comment type="catalytic activity">
    <reaction evidence="1 9">
        <text>Release of an N-terminal amino acid, Xaa-|-Yaa-, in which Xaa is preferably Leu, but may be other amino acids including Pro although not Arg or Lys, and Yaa may be Pro. Amino acid amides and methyl esters are also readily hydrolyzed, but rates on arylamides are exceedingly low.</text>
        <dbReference type="EC" id="3.4.11.1"/>
    </reaction>
</comment>
<comment type="cofactor">
    <cofactor evidence="9">
        <name>Mn(2+)</name>
        <dbReference type="ChEBI" id="CHEBI:29035"/>
    </cofactor>
    <text evidence="9">Binds 2 manganese ions per subunit.</text>
</comment>
<sequence>MEFTAKSGNPEKQRTACIVVGVFEPRRLSPAAERLDQVSDGFISNLIRRGDLEGKIGQTLLLHNVPNTLCDRILLIGCGRERELHDAQYRKIIATAATTLNDIGAMEAVCYLTELHVKGRDNHWNVRQAVETVENSLYSFDQLKSKKDTTRRPLRKIVMSVASRRELQDSEDAVTEGYAIAQGVKLAKDLGNLPGNICTPSYLAEQALALAHQYDSIDTEILEQKDMEQLGMGALLSVAKGSRQPPKLICMRHTGNGKDKPIVLVGKGLTFDAGGISLKPAAAMDEMKYDMCGGASVFGVMRAVAELKLPLNIIGVVPASENLPDGAANKPGDVVTSMSGQTIEILNTDAEGRLILCDALSYAEKYEPEAVIDIATLTGACVIALGKHASGLLSNHSPLAHDLLNAGKSSGDRAWELPLWEEYNEQLKSPFADLANIGGREGGAITAAAFLSNFTKKYDWAHLDIAGSAWLGGDKKGATGRPVPLLTQYLLDRCKEK</sequence>
<feature type="binding site" evidence="9">
    <location>
        <position position="351"/>
    </location>
    <ligand>
        <name>Mn(2+)</name>
        <dbReference type="ChEBI" id="CHEBI:29035"/>
        <label>1</label>
    </ligand>
</feature>
<dbReference type="AlphaFoldDB" id="A0A0S2TBB2"/>
<dbReference type="GO" id="GO:0005737">
    <property type="term" value="C:cytoplasm"/>
    <property type="evidence" value="ECO:0007669"/>
    <property type="project" value="UniProtKB-SubCell"/>
</dbReference>
<feature type="active site" evidence="9">
    <location>
        <position position="279"/>
    </location>
</feature>
<dbReference type="EC" id="3.4.11.1" evidence="9"/>
<dbReference type="NCBIfam" id="NF002074">
    <property type="entry name" value="PRK00913.1-4"/>
    <property type="match status" value="1"/>
</dbReference>
<dbReference type="GO" id="GO:0006508">
    <property type="term" value="P:proteolysis"/>
    <property type="evidence" value="ECO:0007669"/>
    <property type="project" value="UniProtKB-KW"/>
</dbReference>
<evidence type="ECO:0000313" key="11">
    <source>
        <dbReference type="EMBL" id="ALP52437.1"/>
    </source>
</evidence>
<evidence type="ECO:0000256" key="4">
    <source>
        <dbReference type="ARBA" id="ARBA00022438"/>
    </source>
</evidence>
<dbReference type="NCBIfam" id="NF002072">
    <property type="entry name" value="PRK00913.1-1"/>
    <property type="match status" value="1"/>
</dbReference>
<feature type="binding site" evidence="9">
    <location>
        <position position="290"/>
    </location>
    <ligand>
        <name>Mn(2+)</name>
        <dbReference type="ChEBI" id="CHEBI:29035"/>
        <label>2</label>
    </ligand>
</feature>
<evidence type="ECO:0000256" key="8">
    <source>
        <dbReference type="ARBA" id="ARBA00023211"/>
    </source>
</evidence>
<feature type="binding site" evidence="9">
    <location>
        <position position="351"/>
    </location>
    <ligand>
        <name>Mn(2+)</name>
        <dbReference type="ChEBI" id="CHEBI:29035"/>
        <label>2</label>
    </ligand>
</feature>
<dbReference type="PRINTS" id="PR00481">
    <property type="entry name" value="LAMNOPPTDASE"/>
</dbReference>
<dbReference type="PANTHER" id="PTHR11963:SF23">
    <property type="entry name" value="CYTOSOL AMINOPEPTIDASE"/>
    <property type="match status" value="1"/>
</dbReference>
<keyword evidence="12" id="KW-1185">Reference proteome</keyword>
<comment type="function">
    <text evidence="9">Presumably involved in the processing and regular turnover of intracellular proteins. Catalyzes the removal of unsubstituted N-terminal amino acids from various peptides.</text>
</comment>
<dbReference type="SUPFAM" id="SSF52949">
    <property type="entry name" value="Macro domain-like"/>
    <property type="match status" value="1"/>
</dbReference>
<evidence type="ECO:0000256" key="5">
    <source>
        <dbReference type="ARBA" id="ARBA00022670"/>
    </source>
</evidence>
<name>A0A0S2TBB2_9GAMM</name>
<dbReference type="GO" id="GO:0003677">
    <property type="term" value="F:DNA binding"/>
    <property type="evidence" value="ECO:0007669"/>
    <property type="project" value="UniProtKB-ARBA"/>
</dbReference>
<comment type="similarity">
    <text evidence="3 9">Belongs to the peptidase M17 family.</text>
</comment>
<protein>
    <recommendedName>
        <fullName evidence="9">Probable cytosol aminopeptidase</fullName>
        <ecNumber evidence="9">3.4.11.1</ecNumber>
    </recommendedName>
    <alternativeName>
        <fullName evidence="9">Leucine aminopeptidase</fullName>
        <shortName evidence="9">LAP</shortName>
        <ecNumber evidence="9">3.4.11.10</ecNumber>
    </alternativeName>
    <alternativeName>
        <fullName evidence="9">Leucyl aminopeptidase</fullName>
    </alternativeName>
</protein>
<dbReference type="PROSITE" id="PS00631">
    <property type="entry name" value="CYTOSOL_AP"/>
    <property type="match status" value="1"/>
</dbReference>
<dbReference type="PANTHER" id="PTHR11963">
    <property type="entry name" value="LEUCINE AMINOPEPTIDASE-RELATED"/>
    <property type="match status" value="1"/>
</dbReference>
<dbReference type="GO" id="GO:0030145">
    <property type="term" value="F:manganese ion binding"/>
    <property type="evidence" value="ECO:0007669"/>
    <property type="project" value="UniProtKB-UniRule"/>
</dbReference>
<keyword evidence="5 9" id="KW-0645">Protease</keyword>
<dbReference type="Pfam" id="PF00883">
    <property type="entry name" value="Peptidase_M17"/>
    <property type="match status" value="1"/>
</dbReference>
<keyword evidence="4 9" id="KW-0031">Aminopeptidase</keyword>
<organism evidence="11 12">
    <name type="scientific">Candidatus Tenderia electrophaga</name>
    <dbReference type="NCBI Taxonomy" id="1748243"/>
    <lineage>
        <taxon>Bacteria</taxon>
        <taxon>Pseudomonadati</taxon>
        <taxon>Pseudomonadota</taxon>
        <taxon>Gammaproteobacteria</taxon>
        <taxon>Candidatus Tenderiales</taxon>
        <taxon>Candidatus Tenderiaceae</taxon>
        <taxon>Candidatus Tenderia</taxon>
    </lineage>
</organism>
<dbReference type="STRING" id="1748243.Tel_04360"/>
<dbReference type="GO" id="GO:0006310">
    <property type="term" value="P:DNA recombination"/>
    <property type="evidence" value="ECO:0007669"/>
    <property type="project" value="UniProtKB-ARBA"/>
</dbReference>
<keyword evidence="7 9" id="KW-0378">Hydrolase</keyword>
<dbReference type="InterPro" id="IPR008283">
    <property type="entry name" value="Peptidase_M17_N"/>
</dbReference>
<dbReference type="SUPFAM" id="SSF53187">
    <property type="entry name" value="Zn-dependent exopeptidases"/>
    <property type="match status" value="1"/>
</dbReference>
<comment type="catalytic activity">
    <reaction evidence="2 9">
        <text>Release of an N-terminal amino acid, preferentially leucine, but not glutamic or aspartic acids.</text>
        <dbReference type="EC" id="3.4.11.10"/>
    </reaction>
</comment>
<evidence type="ECO:0000313" key="12">
    <source>
        <dbReference type="Proteomes" id="UP000055136"/>
    </source>
</evidence>
<dbReference type="InterPro" id="IPR023042">
    <property type="entry name" value="Peptidase_M17_leu_NH2_pept"/>
</dbReference>
<dbReference type="EMBL" id="CP013099">
    <property type="protein sequence ID" value="ALP52437.1"/>
    <property type="molecule type" value="Genomic_DNA"/>
</dbReference>
<dbReference type="Gene3D" id="3.40.220.10">
    <property type="entry name" value="Leucine Aminopeptidase, subunit E, domain 1"/>
    <property type="match status" value="1"/>
</dbReference>
<dbReference type="CDD" id="cd00433">
    <property type="entry name" value="Peptidase_M17"/>
    <property type="match status" value="1"/>
</dbReference>